<protein>
    <recommendedName>
        <fullName evidence="6">Leucine-rich repeat domain-containing protein</fullName>
    </recommendedName>
</protein>
<feature type="chain" id="PRO_5044470455" description="Leucine-rich repeat domain-containing protein" evidence="2">
    <location>
        <begin position="25"/>
        <end position="614"/>
    </location>
</feature>
<feature type="signal peptide" evidence="2">
    <location>
        <begin position="1"/>
        <end position="24"/>
    </location>
</feature>
<dbReference type="SUPFAM" id="SSF52058">
    <property type="entry name" value="L domain-like"/>
    <property type="match status" value="1"/>
</dbReference>
<feature type="compositionally biased region" description="Basic and acidic residues" evidence="1">
    <location>
        <begin position="40"/>
        <end position="58"/>
    </location>
</feature>
<feature type="region of interest" description="Disordered" evidence="1">
    <location>
        <begin position="550"/>
        <end position="594"/>
    </location>
</feature>
<feature type="compositionally biased region" description="Basic and acidic residues" evidence="1">
    <location>
        <begin position="562"/>
        <end position="585"/>
    </location>
</feature>
<dbReference type="InterPro" id="IPR032675">
    <property type="entry name" value="LRR_dom_sf"/>
</dbReference>
<keyword evidence="2" id="KW-0732">Signal</keyword>
<feature type="region of interest" description="Disordered" evidence="1">
    <location>
        <begin position="40"/>
        <end position="61"/>
    </location>
</feature>
<dbReference type="Proteomes" id="UP000789738">
    <property type="component" value="Unassembled WGS sequence"/>
</dbReference>
<dbReference type="AlphaFoldDB" id="A0AA86JBI2"/>
<dbReference type="Gene3D" id="3.80.10.10">
    <property type="entry name" value="Ribonuclease Inhibitor"/>
    <property type="match status" value="2"/>
</dbReference>
<dbReference type="InterPro" id="IPR053139">
    <property type="entry name" value="Surface_bspA-like"/>
</dbReference>
<dbReference type="InterPro" id="IPR026906">
    <property type="entry name" value="LRR_5"/>
</dbReference>
<evidence type="ECO:0000256" key="1">
    <source>
        <dbReference type="SAM" id="MobiDB-lite"/>
    </source>
</evidence>
<reference evidence="3" key="1">
    <citation type="submission" date="2021-10" db="EMBL/GenBank/DDBJ databases">
        <authorList>
            <person name="Mesa V."/>
        </authorList>
    </citation>
    <scope>NUCLEOTIDE SEQUENCE</scope>
    <source>
        <strain evidence="3">CC3_PB</strain>
    </source>
</reference>
<reference evidence="4" key="2">
    <citation type="submission" date="2022-10" db="EMBL/GenBank/DDBJ databases">
        <authorList>
            <person name="Aires J."/>
            <person name="Mesa V."/>
        </authorList>
    </citation>
    <scope>NUCLEOTIDE SEQUENCE</scope>
    <source>
        <strain evidence="4">Clostridium neonatale JD116</strain>
    </source>
</reference>
<name>A0AA86JBI2_9CLOT</name>
<evidence type="ECO:0000313" key="4">
    <source>
        <dbReference type="EMBL" id="CAI3653933.1"/>
    </source>
</evidence>
<organism evidence="3 5">
    <name type="scientific">Clostridium neonatale</name>
    <dbReference type="NCBI Taxonomy" id="137838"/>
    <lineage>
        <taxon>Bacteria</taxon>
        <taxon>Bacillati</taxon>
        <taxon>Bacillota</taxon>
        <taxon>Clostridia</taxon>
        <taxon>Eubacteriales</taxon>
        <taxon>Clostridiaceae</taxon>
        <taxon>Clostridium</taxon>
    </lineage>
</organism>
<dbReference type="Pfam" id="PF13306">
    <property type="entry name" value="LRR_5"/>
    <property type="match status" value="1"/>
</dbReference>
<dbReference type="EMBL" id="CAKJVE010000001">
    <property type="protein sequence ID" value="CAG9701584.1"/>
    <property type="molecule type" value="Genomic_DNA"/>
</dbReference>
<dbReference type="Gene3D" id="1.20.1270.70">
    <property type="entry name" value="Designed single chain three-helix bundle"/>
    <property type="match status" value="1"/>
</dbReference>
<proteinExistence type="predicted"/>
<dbReference type="Proteomes" id="UP001189143">
    <property type="component" value="Unassembled WGS sequence"/>
</dbReference>
<comment type="caution">
    <text evidence="3">The sequence shown here is derived from an EMBL/GenBank/DDBJ whole genome shotgun (WGS) entry which is preliminary data.</text>
</comment>
<sequence length="614" mass="67600">MISKNTKKIISLAMSITVSGSVIPALTTSAVAVFAEENKTKTEDNNEVKDNSQVKDKLNNISQSTTGQSVNLLDANENSDGYGIDLYADEPWTTPDAFTGEGSIVTIKGIKFTLKDDNTVEISNGKSYSQPELILPEKITIDGIEYEVTSVGNFAFSGCGSLESVSMPEVTYLGEWAFSRCKSLKEISLPEVTSVGKRAFNRCESLKEISLLEVTSVGEWAFGNCGSLESVSMPEVTYLGNDAFSGCGSLESVSMPEVKSVDQMAFYRCESLKEISMPEVTYLGNDAFQDCTNLESIILPEVEYVDVYAFYGCNNIKNAVVSDKLEDTTKIPSESIIKINNTGDGYKITNIEKKSGDGKIILPSEIGGKPITDISDDAIEVIKNNEDKVEIDGRNVFDILKNKNVDISKMDVKNVTFGNKTALEEYYKQNSAAKYSKNDYPEDIYNAYEKSLRKADEVLKDKYVSQEDVDSTLEDFKNAVSELIKIDKNKLIELYGKYKDIKQGNYTSESYGKFTEALKKAETVINNGNAIQNDINNAFKSLQDAVNGLKEKSSSSSSSHRSSSEKTSESEVKSVESVTPEKPDNETSTAIQYKEGWNKNGESWIYVKNGVPAT</sequence>
<dbReference type="Pfam" id="PF07554">
    <property type="entry name" value="FIVAR"/>
    <property type="match status" value="2"/>
</dbReference>
<evidence type="ECO:0000313" key="5">
    <source>
        <dbReference type="Proteomes" id="UP000789738"/>
    </source>
</evidence>
<evidence type="ECO:0000256" key="2">
    <source>
        <dbReference type="SAM" id="SignalP"/>
    </source>
</evidence>
<dbReference type="RefSeq" id="WP_210885706.1">
    <property type="nucleotide sequence ID" value="NZ_CAKJVE010000001.1"/>
</dbReference>
<dbReference type="PANTHER" id="PTHR45661">
    <property type="entry name" value="SURFACE ANTIGEN"/>
    <property type="match status" value="1"/>
</dbReference>
<dbReference type="PANTHER" id="PTHR45661:SF3">
    <property type="entry name" value="IG-LIKE DOMAIN-CONTAINING PROTEIN"/>
    <property type="match status" value="1"/>
</dbReference>
<dbReference type="EMBL" id="CAMTCP010000253">
    <property type="protein sequence ID" value="CAI3653933.1"/>
    <property type="molecule type" value="Genomic_DNA"/>
</dbReference>
<accession>A0AA86JBI2</accession>
<evidence type="ECO:0000313" key="3">
    <source>
        <dbReference type="EMBL" id="CAG9701584.1"/>
    </source>
</evidence>
<gene>
    <name evidence="4" type="ORF">CNEO2_540042</name>
    <name evidence="3" type="ORF">CNEO_10118</name>
</gene>
<dbReference type="Gene3D" id="1.20.1270.90">
    <property type="entry name" value="AF1782-like"/>
    <property type="match status" value="1"/>
</dbReference>
<evidence type="ECO:0008006" key="6">
    <source>
        <dbReference type="Google" id="ProtNLM"/>
    </source>
</evidence>